<dbReference type="InterPro" id="IPR003099">
    <property type="entry name" value="Prephen_DH"/>
</dbReference>
<dbReference type="SUPFAM" id="SSF51735">
    <property type="entry name" value="NAD(P)-binding Rossmann-fold domains"/>
    <property type="match status" value="1"/>
</dbReference>
<dbReference type="InterPro" id="IPR046825">
    <property type="entry name" value="PDH_C"/>
</dbReference>
<feature type="domain" description="Prephenate/arogenate dehydrogenase" evidence="3">
    <location>
        <begin position="22"/>
        <end position="305"/>
    </location>
</feature>
<dbReference type="GO" id="GO:0006571">
    <property type="term" value="P:tyrosine biosynthetic process"/>
    <property type="evidence" value="ECO:0007669"/>
    <property type="project" value="InterPro"/>
</dbReference>
<keyword evidence="5" id="KW-1185">Reference proteome</keyword>
<accession>A0A8J3PQ68</accession>
<reference evidence="4" key="1">
    <citation type="submission" date="2021-01" db="EMBL/GenBank/DDBJ databases">
        <title>Whole genome shotgun sequence of Planosporangium flavigriseum NBRC 105377.</title>
        <authorList>
            <person name="Komaki H."/>
            <person name="Tamura T."/>
        </authorList>
    </citation>
    <scope>NUCLEOTIDE SEQUENCE</scope>
    <source>
        <strain evidence="4">NBRC 105377</strain>
    </source>
</reference>
<dbReference type="InterPro" id="IPR046826">
    <property type="entry name" value="PDH_N"/>
</dbReference>
<organism evidence="4 5">
    <name type="scientific">Planosporangium flavigriseum</name>
    <dbReference type="NCBI Taxonomy" id="373681"/>
    <lineage>
        <taxon>Bacteria</taxon>
        <taxon>Bacillati</taxon>
        <taxon>Actinomycetota</taxon>
        <taxon>Actinomycetes</taxon>
        <taxon>Micromonosporales</taxon>
        <taxon>Micromonosporaceae</taxon>
        <taxon>Planosporangium</taxon>
    </lineage>
</organism>
<evidence type="ECO:0000256" key="2">
    <source>
        <dbReference type="ARBA" id="ARBA00023002"/>
    </source>
</evidence>
<gene>
    <name evidence="4" type="ORF">Pfl04_41800</name>
</gene>
<dbReference type="InterPro" id="IPR036291">
    <property type="entry name" value="NAD(P)-bd_dom_sf"/>
</dbReference>
<evidence type="ECO:0000313" key="4">
    <source>
        <dbReference type="EMBL" id="GIG75776.1"/>
    </source>
</evidence>
<dbReference type="PANTHER" id="PTHR21363:SF0">
    <property type="entry name" value="PREPHENATE DEHYDROGENASE [NADP(+)]"/>
    <property type="match status" value="1"/>
</dbReference>
<keyword evidence="2" id="KW-0560">Oxidoreductase</keyword>
<dbReference type="SUPFAM" id="SSF48179">
    <property type="entry name" value="6-phosphogluconate dehydrogenase C-terminal domain-like"/>
    <property type="match status" value="1"/>
</dbReference>
<dbReference type="GO" id="GO:0004665">
    <property type="term" value="F:prephenate dehydrogenase (NADP+) activity"/>
    <property type="evidence" value="ECO:0007669"/>
    <property type="project" value="InterPro"/>
</dbReference>
<dbReference type="EMBL" id="BONU01000037">
    <property type="protein sequence ID" value="GIG75776.1"/>
    <property type="molecule type" value="Genomic_DNA"/>
</dbReference>
<comment type="similarity">
    <text evidence="1">Belongs to the prephenate/arogenate dehydrogenase family.</text>
</comment>
<dbReference type="PANTHER" id="PTHR21363">
    <property type="entry name" value="PREPHENATE DEHYDROGENASE"/>
    <property type="match status" value="1"/>
</dbReference>
<dbReference type="GO" id="GO:0070403">
    <property type="term" value="F:NAD+ binding"/>
    <property type="evidence" value="ECO:0007669"/>
    <property type="project" value="InterPro"/>
</dbReference>
<protein>
    <recommendedName>
        <fullName evidence="3">Prephenate/arogenate dehydrogenase domain-containing protein</fullName>
    </recommendedName>
</protein>
<dbReference type="Proteomes" id="UP000653674">
    <property type="component" value="Unassembled WGS sequence"/>
</dbReference>
<dbReference type="PROSITE" id="PS51176">
    <property type="entry name" value="PDH_ADH"/>
    <property type="match status" value="1"/>
</dbReference>
<dbReference type="Pfam" id="PF20463">
    <property type="entry name" value="PDH_C"/>
    <property type="match status" value="1"/>
</dbReference>
<comment type="caution">
    <text evidence="4">The sequence shown here is derived from an EMBL/GenBank/DDBJ whole genome shotgun (WGS) entry which is preliminary data.</text>
</comment>
<dbReference type="Pfam" id="PF02153">
    <property type="entry name" value="PDH_N"/>
    <property type="match status" value="1"/>
</dbReference>
<dbReference type="Gene3D" id="1.10.3660.10">
    <property type="entry name" value="6-phosphogluconate dehydrogenase C-terminal like domain"/>
    <property type="match status" value="1"/>
</dbReference>
<dbReference type="GO" id="GO:0008977">
    <property type="term" value="F:prephenate dehydrogenase (NAD+) activity"/>
    <property type="evidence" value="ECO:0007669"/>
    <property type="project" value="InterPro"/>
</dbReference>
<evidence type="ECO:0000256" key="1">
    <source>
        <dbReference type="ARBA" id="ARBA00007964"/>
    </source>
</evidence>
<dbReference type="AlphaFoldDB" id="A0A8J3PQ68"/>
<dbReference type="InterPro" id="IPR008927">
    <property type="entry name" value="6-PGluconate_DH-like_C_sf"/>
</dbReference>
<dbReference type="Gene3D" id="3.40.50.720">
    <property type="entry name" value="NAD(P)-binding Rossmann-like Domain"/>
    <property type="match status" value="1"/>
</dbReference>
<dbReference type="InterPro" id="IPR050812">
    <property type="entry name" value="Preph/Arog_dehydrog"/>
</dbReference>
<evidence type="ECO:0000259" key="3">
    <source>
        <dbReference type="PROSITE" id="PS51176"/>
    </source>
</evidence>
<proteinExistence type="inferred from homology"/>
<name>A0A8J3PQ68_9ACTN</name>
<evidence type="ECO:0000313" key="5">
    <source>
        <dbReference type="Proteomes" id="UP000653674"/>
    </source>
</evidence>
<sequence>MPRNLLANAEGVQMVDKRPADLRVAVLGTGLIGGSILLGLREAGIDVAGWDPDPEAVSYARQHGIEFFERLADAVAGRDVVVLAGPLSTLPDNLAEVAGHTDPGCVITDVGSVKAPIARYAQANGWLDRFVPGHPMAGSEHSGLTAADPTLFDDAAWVLCPQPGAPLAPFRVLTALITTALKAKVVPLSPETHDDIVAMSSHIPHLLAGSLAGSVARSALRQGVLSLAAGSFRDGTRVAGTRSARTVDMLTHNRDAITKSVHLAQRFLADLADALERDDVAALTAAFDEAHGLRQELMGRDLQPSAERFRMDALGADELDFLTRLGAAGGHLTACAVDGDTVTYTALRPAS</sequence>